<accession>A0A3L7ZP70</accession>
<reference evidence="1 3" key="1">
    <citation type="submission" date="2018-09" db="EMBL/GenBank/DDBJ databases">
        <title>Murine metabolic-syndrome-specific gut microbial biobank.</title>
        <authorList>
            <person name="Liu C."/>
        </authorList>
    </citation>
    <scope>NUCLEOTIDE SEQUENCE [LARGE SCALE GENOMIC DNA]</scope>
    <source>
        <strain evidence="1 3">8-P5</strain>
    </source>
</reference>
<dbReference type="Proteomes" id="UP000310032">
    <property type="component" value="Unassembled WGS sequence"/>
</dbReference>
<evidence type="ECO:0000313" key="1">
    <source>
        <dbReference type="EMBL" id="RLT73528.1"/>
    </source>
</evidence>
<proteinExistence type="predicted"/>
<evidence type="ECO:0000313" key="3">
    <source>
        <dbReference type="Proteomes" id="UP000278164"/>
    </source>
</evidence>
<organism evidence="1 3">
    <name type="scientific">Parabacteroides distasonis</name>
    <dbReference type="NCBI Taxonomy" id="823"/>
    <lineage>
        <taxon>Bacteria</taxon>
        <taxon>Pseudomonadati</taxon>
        <taxon>Bacteroidota</taxon>
        <taxon>Bacteroidia</taxon>
        <taxon>Bacteroidales</taxon>
        <taxon>Tannerellaceae</taxon>
        <taxon>Parabacteroides</taxon>
    </lineage>
</organism>
<protein>
    <submittedName>
        <fullName evidence="1">YtxH domain-containing protein</fullName>
    </submittedName>
</protein>
<gene>
    <name evidence="1" type="ORF">D7V78_09705</name>
    <name evidence="2" type="ORF">E5342_08045</name>
</gene>
<sequence length="98" mass="10715">MKTGSSKFLLGLGLGSIVGILAYRFSQTPKYRQLKDKVCETLHHVGNHTDDMMEVAKEKVVDAGVKVADKVAEGANDVAEKADDVKNKTHAYANNLKR</sequence>
<dbReference type="EMBL" id="RAYI01000016">
    <property type="protein sequence ID" value="RLT73528.1"/>
    <property type="molecule type" value="Genomic_DNA"/>
</dbReference>
<comment type="caution">
    <text evidence="1">The sequence shown here is derived from an EMBL/GenBank/DDBJ whole genome shotgun (WGS) entry which is preliminary data.</text>
</comment>
<reference evidence="2 4" key="2">
    <citation type="submission" date="2019-04" db="EMBL/GenBank/DDBJ databases">
        <title>Microbes associate with the intestines of laboratory mice.</title>
        <authorList>
            <person name="Navarre W."/>
            <person name="Wong E."/>
            <person name="Huang K."/>
            <person name="Tropini C."/>
            <person name="Ng K."/>
            <person name="Yu B."/>
        </authorList>
    </citation>
    <scope>NUCLEOTIDE SEQUENCE [LARGE SCALE GENOMIC DNA]</scope>
    <source>
        <strain evidence="2 4">NM39_I3</strain>
    </source>
</reference>
<dbReference type="Gene3D" id="1.20.120.20">
    <property type="entry name" value="Apolipoprotein"/>
    <property type="match status" value="1"/>
</dbReference>
<name>A0A3L7ZP70_PARDI</name>
<dbReference type="EMBL" id="SRYM01000017">
    <property type="protein sequence ID" value="TGY58459.1"/>
    <property type="molecule type" value="Genomic_DNA"/>
</dbReference>
<dbReference type="RefSeq" id="WP_121736035.1">
    <property type="nucleotide sequence ID" value="NZ_QXXG01000014.1"/>
</dbReference>
<dbReference type="AlphaFoldDB" id="A0A3L7ZP70"/>
<evidence type="ECO:0000313" key="2">
    <source>
        <dbReference type="EMBL" id="TGY58459.1"/>
    </source>
</evidence>
<dbReference type="Proteomes" id="UP000278164">
    <property type="component" value="Unassembled WGS sequence"/>
</dbReference>
<evidence type="ECO:0000313" key="4">
    <source>
        <dbReference type="Proteomes" id="UP000310032"/>
    </source>
</evidence>
<dbReference type="OrthoDB" id="1050434at2"/>